<comment type="caution">
    <text evidence="10">The sequence shown here is derived from an EMBL/GenBank/DDBJ whole genome shotgun (WGS) entry which is preliminary data.</text>
</comment>
<evidence type="ECO:0000256" key="2">
    <source>
        <dbReference type="ARBA" id="ARBA00004604"/>
    </source>
</evidence>
<dbReference type="FunFam" id="3.30.230.70:FF:000004">
    <property type="entry name" value="Exosome complex component Rrp41"/>
    <property type="match status" value="1"/>
</dbReference>
<evidence type="ECO:0000313" key="11">
    <source>
        <dbReference type="Proteomes" id="UP000242525"/>
    </source>
</evidence>
<dbReference type="OrthoDB" id="437922at2759"/>
<dbReference type="GO" id="GO:0071051">
    <property type="term" value="P:poly(A)-dependent snoRNA 3'-end processing"/>
    <property type="evidence" value="ECO:0007669"/>
    <property type="project" value="TreeGrafter"/>
</dbReference>
<name>A0A0J9XCA1_GEOCN</name>
<evidence type="ECO:0000256" key="5">
    <source>
        <dbReference type="ARBA" id="ARBA00022835"/>
    </source>
</evidence>
<dbReference type="InterPro" id="IPR027408">
    <property type="entry name" value="PNPase/RNase_PH_dom_sf"/>
</dbReference>
<protein>
    <recommendedName>
        <fullName evidence="7">Ribosomal RNA-processing protein 41</fullName>
    </recommendedName>
</protein>
<evidence type="ECO:0000256" key="6">
    <source>
        <dbReference type="ARBA" id="ARBA00063066"/>
    </source>
</evidence>
<dbReference type="InterPro" id="IPR050080">
    <property type="entry name" value="RNase_PH"/>
</dbReference>
<comment type="subunit">
    <text evidence="6">Component of the RNA exosome complex. Specifically part of the catalytically inactive RNA exosome core complex (Exo-9) which may associate with the catalytic subunits RRP6 and DIS3 in cytoplasmic- and nuclear-specific RNA exosome complex forms. Exo-9 is formed by a hexameric base ring of RNase PH domain-containing subunits and a cap ring consisting of CSL4, RRP4 and RRP40.</text>
</comment>
<gene>
    <name evidence="10" type="ORF">BN980_GECA09s00142g</name>
</gene>
<dbReference type="InterPro" id="IPR036345">
    <property type="entry name" value="ExoRNase_PH_dom2_sf"/>
</dbReference>
<proteinExistence type="inferred from homology"/>
<dbReference type="Proteomes" id="UP000242525">
    <property type="component" value="Unassembled WGS sequence"/>
</dbReference>
<dbReference type="GO" id="GO:0071028">
    <property type="term" value="P:nuclear mRNA surveillance"/>
    <property type="evidence" value="ECO:0007669"/>
    <property type="project" value="TreeGrafter"/>
</dbReference>
<dbReference type="GO" id="GO:0000176">
    <property type="term" value="C:nuclear exosome (RNase complex)"/>
    <property type="evidence" value="ECO:0007669"/>
    <property type="project" value="TreeGrafter"/>
</dbReference>
<comment type="similarity">
    <text evidence="3">Belongs to the RNase PH family.</text>
</comment>
<dbReference type="AlphaFoldDB" id="A0A0J9XCA1"/>
<evidence type="ECO:0000256" key="1">
    <source>
        <dbReference type="ARBA" id="ARBA00004496"/>
    </source>
</evidence>
<dbReference type="InterPro" id="IPR020568">
    <property type="entry name" value="Ribosomal_Su5_D2-typ_SF"/>
</dbReference>
<dbReference type="PANTHER" id="PTHR11953:SF0">
    <property type="entry name" value="EXOSOME COMPLEX COMPONENT RRP41"/>
    <property type="match status" value="1"/>
</dbReference>
<feature type="domain" description="Exoribonuclease phosphorolytic" evidence="8">
    <location>
        <begin position="21"/>
        <end position="152"/>
    </location>
</feature>
<dbReference type="Pfam" id="PF01138">
    <property type="entry name" value="RNase_PH"/>
    <property type="match status" value="1"/>
</dbReference>
<sequence length="241" mass="26796">MSRNETYSPEGLRVDGRRWNELRRFNCKISTHSNSADGSSYVELGLTKIICLVNGPHEPESRSHTNVDQAHINVEVKILPFSTIERTKKRGKNDKNLQEMGISIQRLFQEALLVHLYPRTVIDVSLFIVAQDGGLYSACINAATLALIDAGISMVDYVSCASTAMFGTNALLDPSYSEEREVPFVNVAIIGKSERISLLLCESRLPLDRLETALAVSLSGCHSLRELMDKEVRAHGKSLKY</sequence>
<feature type="domain" description="Exoribonuclease phosphorolytic" evidence="9">
    <location>
        <begin position="156"/>
        <end position="219"/>
    </location>
</feature>
<comment type="subcellular location">
    <subcellularLocation>
        <location evidence="1">Cytoplasm</location>
    </subcellularLocation>
    <subcellularLocation>
        <location evidence="2">Nucleus</location>
        <location evidence="2">Nucleolus</location>
    </subcellularLocation>
</comment>
<reference evidence="10" key="1">
    <citation type="submission" date="2014-03" db="EMBL/GenBank/DDBJ databases">
        <authorList>
            <person name="Casaregola S."/>
        </authorList>
    </citation>
    <scope>NUCLEOTIDE SEQUENCE [LARGE SCALE GENOMIC DNA]</scope>
    <source>
        <strain evidence="10">CLIB 918</strain>
    </source>
</reference>
<evidence type="ECO:0000313" key="10">
    <source>
        <dbReference type="EMBL" id="CDO54838.1"/>
    </source>
</evidence>
<dbReference type="EMBL" id="CCBN010000009">
    <property type="protein sequence ID" value="CDO54838.1"/>
    <property type="molecule type" value="Genomic_DNA"/>
</dbReference>
<dbReference type="GO" id="GO:0003723">
    <property type="term" value="F:RNA binding"/>
    <property type="evidence" value="ECO:0007669"/>
    <property type="project" value="TreeGrafter"/>
</dbReference>
<dbReference type="Gene3D" id="3.30.230.70">
    <property type="entry name" value="GHMP Kinase, N-terminal domain"/>
    <property type="match status" value="1"/>
</dbReference>
<evidence type="ECO:0000259" key="8">
    <source>
        <dbReference type="Pfam" id="PF01138"/>
    </source>
</evidence>
<dbReference type="GO" id="GO:0016075">
    <property type="term" value="P:rRNA catabolic process"/>
    <property type="evidence" value="ECO:0007669"/>
    <property type="project" value="TreeGrafter"/>
</dbReference>
<dbReference type="STRING" id="1173061.A0A0J9XCA1"/>
<dbReference type="SUPFAM" id="SSF54211">
    <property type="entry name" value="Ribosomal protein S5 domain 2-like"/>
    <property type="match status" value="1"/>
</dbReference>
<accession>A0A0J9XCA1</accession>
<keyword evidence="11" id="KW-1185">Reference proteome</keyword>
<dbReference type="SUPFAM" id="SSF55666">
    <property type="entry name" value="Ribonuclease PH domain 2-like"/>
    <property type="match status" value="1"/>
</dbReference>
<keyword evidence="4" id="KW-0963">Cytoplasm</keyword>
<dbReference type="Pfam" id="PF03725">
    <property type="entry name" value="RNase_PH_C"/>
    <property type="match status" value="1"/>
</dbReference>
<dbReference type="GO" id="GO:0005730">
    <property type="term" value="C:nucleolus"/>
    <property type="evidence" value="ECO:0007669"/>
    <property type="project" value="UniProtKB-SubCell"/>
</dbReference>
<evidence type="ECO:0000256" key="3">
    <source>
        <dbReference type="ARBA" id="ARBA00006678"/>
    </source>
</evidence>
<dbReference type="InterPro" id="IPR001247">
    <property type="entry name" value="ExoRNase_PH_dom1"/>
</dbReference>
<dbReference type="InterPro" id="IPR015847">
    <property type="entry name" value="ExoRNase_PH_dom2"/>
</dbReference>
<evidence type="ECO:0000256" key="4">
    <source>
        <dbReference type="ARBA" id="ARBA00022490"/>
    </source>
</evidence>
<evidence type="ECO:0000259" key="9">
    <source>
        <dbReference type="Pfam" id="PF03725"/>
    </source>
</evidence>
<organism evidence="10 11">
    <name type="scientific">Geotrichum candidum</name>
    <name type="common">Oospora lactis</name>
    <name type="synonym">Dipodascus geotrichum</name>
    <dbReference type="NCBI Taxonomy" id="1173061"/>
    <lineage>
        <taxon>Eukaryota</taxon>
        <taxon>Fungi</taxon>
        <taxon>Dikarya</taxon>
        <taxon>Ascomycota</taxon>
        <taxon>Saccharomycotina</taxon>
        <taxon>Dipodascomycetes</taxon>
        <taxon>Dipodascales</taxon>
        <taxon>Dipodascaceae</taxon>
        <taxon>Geotrichum</taxon>
    </lineage>
</organism>
<dbReference type="GO" id="GO:0071038">
    <property type="term" value="P:TRAMP-dependent tRNA surveillance pathway"/>
    <property type="evidence" value="ECO:0007669"/>
    <property type="project" value="UniProtKB-ARBA"/>
</dbReference>
<dbReference type="GO" id="GO:0034475">
    <property type="term" value="P:U4 snRNA 3'-end processing"/>
    <property type="evidence" value="ECO:0007669"/>
    <property type="project" value="TreeGrafter"/>
</dbReference>
<keyword evidence="5" id="KW-0271">Exosome</keyword>
<dbReference type="GO" id="GO:0000467">
    <property type="term" value="P:exonucleolytic trimming to generate mature 3'-end of 5.8S rRNA from tricistronic rRNA transcript (SSU-rRNA, 5.8S rRNA, LSU-rRNA)"/>
    <property type="evidence" value="ECO:0007669"/>
    <property type="project" value="UniProtKB-ARBA"/>
</dbReference>
<evidence type="ECO:0000256" key="7">
    <source>
        <dbReference type="ARBA" id="ARBA00077929"/>
    </source>
</evidence>
<dbReference type="CDD" id="cd11370">
    <property type="entry name" value="RNase_PH_RRP41"/>
    <property type="match status" value="1"/>
</dbReference>
<dbReference type="GO" id="GO:0000177">
    <property type="term" value="C:cytoplasmic exosome (RNase complex)"/>
    <property type="evidence" value="ECO:0007669"/>
    <property type="project" value="UniProtKB-ARBA"/>
</dbReference>
<dbReference type="PANTHER" id="PTHR11953">
    <property type="entry name" value="EXOSOME COMPLEX COMPONENT"/>
    <property type="match status" value="1"/>
</dbReference>